<accession>A0A937J4Z6</accession>
<organism evidence="2 3">
    <name type="scientific">SAR86 cluster bacterium</name>
    <dbReference type="NCBI Taxonomy" id="2030880"/>
    <lineage>
        <taxon>Bacteria</taxon>
        <taxon>Pseudomonadati</taxon>
        <taxon>Pseudomonadota</taxon>
        <taxon>Gammaproteobacteria</taxon>
        <taxon>SAR86 cluster</taxon>
    </lineage>
</organism>
<keyword evidence="1" id="KW-0732">Signal</keyword>
<comment type="caution">
    <text evidence="2">The sequence shown here is derived from an EMBL/GenBank/DDBJ whole genome shotgun (WGS) entry which is preliminary data.</text>
</comment>
<reference evidence="2" key="1">
    <citation type="submission" date="2020-10" db="EMBL/GenBank/DDBJ databases">
        <title>Microbiome of the Black Sea water column analyzed by genome centric metagenomics.</title>
        <authorList>
            <person name="Cabello-Yeves P.J."/>
            <person name="Callieri C."/>
            <person name="Picazo A."/>
            <person name="Mehrshad M."/>
            <person name="Haro-Moreno J.M."/>
            <person name="Roda-Garcia J."/>
            <person name="Dzembekova N."/>
            <person name="Slabakova V."/>
            <person name="Slabakova N."/>
            <person name="Moncheva S."/>
            <person name="Rodriguez-Valera F."/>
        </authorList>
    </citation>
    <scope>NUCLEOTIDE SEQUENCE</scope>
    <source>
        <strain evidence="2">BS30m-G43</strain>
    </source>
</reference>
<evidence type="ECO:0000256" key="1">
    <source>
        <dbReference type="SAM" id="SignalP"/>
    </source>
</evidence>
<feature type="signal peptide" evidence="1">
    <location>
        <begin position="1"/>
        <end position="20"/>
    </location>
</feature>
<sequence length="243" mass="27290">MNNIFTLLAFCLVISPFTNAEEVSIESDGSVAEFNYVTVTDPAEFMKTLNKFDKSECASKWREESGVSVSLWSLRGSGSSHFILVNYENWDMMEKGRAIFTSCPASAMMMKSFKRTTDTSRSWNWISENALSGRDWQKNTVFRKINFKVDEGHAGHYASAWKKLVEAQLDNIPGSFGLNAISYGNRYSSHMVYLGADSMSELSEGFSKITSSNDFSEFIDDVGEVRTVVNSELVQLVKNFNGK</sequence>
<protein>
    <submittedName>
        <fullName evidence="2">Uncharacterized protein</fullName>
    </submittedName>
</protein>
<dbReference type="AlphaFoldDB" id="A0A937J4Z6"/>
<dbReference type="EMBL" id="JADHSG010000001">
    <property type="protein sequence ID" value="MBL6902721.1"/>
    <property type="molecule type" value="Genomic_DNA"/>
</dbReference>
<dbReference type="Proteomes" id="UP000705230">
    <property type="component" value="Unassembled WGS sequence"/>
</dbReference>
<name>A0A937J4Z6_9GAMM</name>
<evidence type="ECO:0000313" key="2">
    <source>
        <dbReference type="EMBL" id="MBL6902721.1"/>
    </source>
</evidence>
<proteinExistence type="predicted"/>
<gene>
    <name evidence="2" type="ORF">ISR29_00780</name>
</gene>
<evidence type="ECO:0000313" key="3">
    <source>
        <dbReference type="Proteomes" id="UP000705230"/>
    </source>
</evidence>
<feature type="chain" id="PRO_5037322233" evidence="1">
    <location>
        <begin position="21"/>
        <end position="243"/>
    </location>
</feature>